<name>A0A654U2C5_MYCTX</name>
<reference evidence="1 2" key="1">
    <citation type="submission" date="2015-03" db="EMBL/GenBank/DDBJ databases">
        <authorList>
            <consortium name="Pathogen Informatics"/>
        </authorList>
    </citation>
    <scope>NUCLEOTIDE SEQUENCE [LARGE SCALE GENOMIC DNA]</scope>
    <source>
        <strain evidence="1 2">C09601061</strain>
    </source>
</reference>
<dbReference type="EMBL" id="CGCX01000936">
    <property type="protein sequence ID" value="CFR85894.1"/>
    <property type="molecule type" value="Genomic_DNA"/>
</dbReference>
<organism evidence="1 2">
    <name type="scientific">Mycobacterium tuberculosis</name>
    <dbReference type="NCBI Taxonomy" id="1773"/>
    <lineage>
        <taxon>Bacteria</taxon>
        <taxon>Bacillati</taxon>
        <taxon>Actinomycetota</taxon>
        <taxon>Actinomycetes</taxon>
        <taxon>Mycobacteriales</taxon>
        <taxon>Mycobacteriaceae</taxon>
        <taxon>Mycobacterium</taxon>
        <taxon>Mycobacterium tuberculosis complex</taxon>
    </lineage>
</organism>
<gene>
    <name evidence="1" type="ORF">ERS007657_02437</name>
</gene>
<evidence type="ECO:0000313" key="1">
    <source>
        <dbReference type="EMBL" id="CFR85894.1"/>
    </source>
</evidence>
<evidence type="ECO:0000313" key="2">
    <source>
        <dbReference type="Proteomes" id="UP000046680"/>
    </source>
</evidence>
<dbReference type="Proteomes" id="UP000046680">
    <property type="component" value="Unassembled WGS sequence"/>
</dbReference>
<proteinExistence type="predicted"/>
<accession>A0A654U2C5</accession>
<sequence>MTACTCSLFSIRMATTSSSRRPAWRNQCANRLARASNSSKLMTVPDGYRMTAGLSAPIYGRICMRRGYVAARRPEPQGAIPPITSRNRL</sequence>
<protein>
    <submittedName>
        <fullName evidence="1">Uncharacterized protein</fullName>
    </submittedName>
</protein>
<dbReference type="AlphaFoldDB" id="A0A654U2C5"/>